<evidence type="ECO:0000313" key="13">
    <source>
        <dbReference type="Proteomes" id="UP001166304"/>
    </source>
</evidence>
<dbReference type="InterPro" id="IPR005467">
    <property type="entry name" value="His_kinase_dom"/>
</dbReference>
<dbReference type="Gene3D" id="3.40.50.2300">
    <property type="match status" value="1"/>
</dbReference>
<dbReference type="InterPro" id="IPR003594">
    <property type="entry name" value="HATPase_dom"/>
</dbReference>
<dbReference type="Gene3D" id="3.30.565.10">
    <property type="entry name" value="Histidine kinase-like ATPase, C-terminal domain"/>
    <property type="match status" value="1"/>
</dbReference>
<dbReference type="PROSITE" id="PS50112">
    <property type="entry name" value="PAS"/>
    <property type="match status" value="1"/>
</dbReference>
<dbReference type="PRINTS" id="PR00344">
    <property type="entry name" value="BCTRLSENSOR"/>
</dbReference>
<dbReference type="InterPro" id="IPR036097">
    <property type="entry name" value="HisK_dim/P_sf"/>
</dbReference>
<keyword evidence="5" id="KW-0418">Kinase</keyword>
<protein>
    <recommendedName>
        <fullName evidence="2">histidine kinase</fullName>
        <ecNumber evidence="2">2.7.13.3</ecNumber>
    </recommendedName>
</protein>
<dbReference type="SMART" id="SM00388">
    <property type="entry name" value="HisKA"/>
    <property type="match status" value="1"/>
</dbReference>
<dbReference type="CDD" id="cd00156">
    <property type="entry name" value="REC"/>
    <property type="match status" value="1"/>
</dbReference>
<evidence type="ECO:0000259" key="10">
    <source>
        <dbReference type="PROSITE" id="PS50112"/>
    </source>
</evidence>
<feature type="domain" description="Response regulatory" evidence="9">
    <location>
        <begin position="21"/>
        <end position="137"/>
    </location>
</feature>
<evidence type="ECO:0000256" key="5">
    <source>
        <dbReference type="ARBA" id="ARBA00022777"/>
    </source>
</evidence>
<evidence type="ECO:0000256" key="6">
    <source>
        <dbReference type="ARBA" id="ARBA00023012"/>
    </source>
</evidence>
<sequence length="603" mass="65957">MSPPETGPAERPSVESSADRIRVLYVDEPEHGDRVESYLEGADGRFEVSTATDSSEARTRLAERDVDCVVSDDRLPGESGVEFLRRVREDYPELPFVLFAGNGSEAVASEAIAAGVTDYLPRDGADDRYAVLAERVRDAVERYRTEQAAAATERWLRRGCERVTDGFLVLNRSWAVQFVNGAGAAQLGVARDAVVGQRLWDAVPELRGTPVEDALRSAATSVDPTTVETDCGPLDGWYTVTAYPDADGLSVFLRDTTERKRRERELEATRERYEGLVEAFPNGGVFLFDEDCRFTAAGGVDLTRVGLSEEHLLGRRPSEVFPPENAALLESAYEAALDGERRSFEDSFIGRYYHVQTFPIRDSDGDIVSGMAVAQNITDRKEREERLRRQNERLETFARFVSHDLRNPLSVLQGALYLAEETGEPQHFDRCQSAVERMEQLIDGLLAMATDGEEADMSVAAVSLADCTRNCWQTLDTAGATLVADTDLTVEANYVRFRQLLENLLQNALDHGRTASNGDGAVTVTVGALDDGSGFFVADDGPGVADDIRGEAFDLGRSSVEDGTGLGLAIGKQIVEDHGWDIRVTESADGGARFEVSGVTVVE</sequence>
<dbReference type="SMART" id="SM00091">
    <property type="entry name" value="PAS"/>
    <property type="match status" value="2"/>
</dbReference>
<dbReference type="Pfam" id="PF02518">
    <property type="entry name" value="HATPase_c"/>
    <property type="match status" value="1"/>
</dbReference>
<keyword evidence="3 7" id="KW-0597">Phosphoprotein</keyword>
<comment type="caution">
    <text evidence="12">The sequence shown here is derived from an EMBL/GenBank/DDBJ whole genome shotgun (WGS) entry which is preliminary data.</text>
</comment>
<evidence type="ECO:0000256" key="3">
    <source>
        <dbReference type="ARBA" id="ARBA00022553"/>
    </source>
</evidence>
<dbReference type="InterPro" id="IPR000014">
    <property type="entry name" value="PAS"/>
</dbReference>
<gene>
    <name evidence="12" type="ORF">KTS37_12070</name>
</gene>
<dbReference type="NCBIfam" id="TIGR00229">
    <property type="entry name" value="sensory_box"/>
    <property type="match status" value="1"/>
</dbReference>
<evidence type="ECO:0000256" key="4">
    <source>
        <dbReference type="ARBA" id="ARBA00022679"/>
    </source>
</evidence>
<name>A0AA41G1I5_9EURY</name>
<comment type="catalytic activity">
    <reaction evidence="1">
        <text>ATP + protein L-histidine = ADP + protein N-phospho-L-histidine.</text>
        <dbReference type="EC" id="2.7.13.3"/>
    </reaction>
</comment>
<dbReference type="Gene3D" id="3.30.450.20">
    <property type="entry name" value="PAS domain"/>
    <property type="match status" value="2"/>
</dbReference>
<evidence type="ECO:0000259" key="8">
    <source>
        <dbReference type="PROSITE" id="PS50109"/>
    </source>
</evidence>
<evidence type="ECO:0000259" key="11">
    <source>
        <dbReference type="PROSITE" id="PS50113"/>
    </source>
</evidence>
<dbReference type="EC" id="2.7.13.3" evidence="2"/>
<feature type="modified residue" description="4-aspartylphosphate" evidence="7">
    <location>
        <position position="72"/>
    </location>
</feature>
<dbReference type="PROSITE" id="PS50109">
    <property type="entry name" value="HIS_KIN"/>
    <property type="match status" value="1"/>
</dbReference>
<dbReference type="SUPFAM" id="SSF47384">
    <property type="entry name" value="Homodimeric domain of signal transducing histidine kinase"/>
    <property type="match status" value="1"/>
</dbReference>
<reference evidence="12" key="1">
    <citation type="submission" date="2021-06" db="EMBL/GenBank/DDBJ databases">
        <title>New haloarchaea isolates fom saline soil.</title>
        <authorList>
            <person name="Duran-Viseras A."/>
            <person name="Sanchez-Porro C.S."/>
            <person name="Ventosa A."/>
        </authorList>
    </citation>
    <scope>NUCLEOTIDE SEQUENCE</scope>
    <source>
        <strain evidence="12">JCM 18369</strain>
    </source>
</reference>
<evidence type="ECO:0000313" key="12">
    <source>
        <dbReference type="EMBL" id="MBV0902526.1"/>
    </source>
</evidence>
<dbReference type="Pfam" id="PF00512">
    <property type="entry name" value="HisKA"/>
    <property type="match status" value="1"/>
</dbReference>
<dbReference type="CDD" id="cd00082">
    <property type="entry name" value="HisKA"/>
    <property type="match status" value="1"/>
</dbReference>
<evidence type="ECO:0000259" key="9">
    <source>
        <dbReference type="PROSITE" id="PS50110"/>
    </source>
</evidence>
<dbReference type="SMART" id="SM00387">
    <property type="entry name" value="HATPase_c"/>
    <property type="match status" value="1"/>
</dbReference>
<dbReference type="PROSITE" id="PS50110">
    <property type="entry name" value="RESPONSE_REGULATORY"/>
    <property type="match status" value="1"/>
</dbReference>
<evidence type="ECO:0000256" key="2">
    <source>
        <dbReference type="ARBA" id="ARBA00012438"/>
    </source>
</evidence>
<evidence type="ECO:0000256" key="1">
    <source>
        <dbReference type="ARBA" id="ARBA00000085"/>
    </source>
</evidence>
<feature type="domain" description="PAC" evidence="11">
    <location>
        <begin position="337"/>
        <end position="389"/>
    </location>
</feature>
<dbReference type="AlphaFoldDB" id="A0AA41G1I5"/>
<dbReference type="InterPro" id="IPR013656">
    <property type="entry name" value="PAS_4"/>
</dbReference>
<dbReference type="Gene3D" id="1.10.287.130">
    <property type="match status" value="1"/>
</dbReference>
<dbReference type="EMBL" id="JAHQXE010000003">
    <property type="protein sequence ID" value="MBV0902526.1"/>
    <property type="molecule type" value="Genomic_DNA"/>
</dbReference>
<dbReference type="SMART" id="SM00448">
    <property type="entry name" value="REC"/>
    <property type="match status" value="1"/>
</dbReference>
<dbReference type="InterPro" id="IPR001789">
    <property type="entry name" value="Sig_transdc_resp-reg_receiver"/>
</dbReference>
<keyword evidence="6" id="KW-0902">Two-component regulatory system</keyword>
<dbReference type="InterPro" id="IPR036890">
    <property type="entry name" value="HATPase_C_sf"/>
</dbReference>
<dbReference type="PANTHER" id="PTHR43711">
    <property type="entry name" value="TWO-COMPONENT HISTIDINE KINASE"/>
    <property type="match status" value="1"/>
</dbReference>
<keyword evidence="13" id="KW-1185">Reference proteome</keyword>
<keyword evidence="4" id="KW-0808">Transferase</keyword>
<dbReference type="PROSITE" id="PS50113">
    <property type="entry name" value="PAC"/>
    <property type="match status" value="1"/>
</dbReference>
<dbReference type="InterPro" id="IPR003661">
    <property type="entry name" value="HisK_dim/P_dom"/>
</dbReference>
<dbReference type="InterPro" id="IPR011006">
    <property type="entry name" value="CheY-like_superfamily"/>
</dbReference>
<dbReference type="InterPro" id="IPR035965">
    <property type="entry name" value="PAS-like_dom_sf"/>
</dbReference>
<dbReference type="GO" id="GO:0000155">
    <property type="term" value="F:phosphorelay sensor kinase activity"/>
    <property type="evidence" value="ECO:0007669"/>
    <property type="project" value="InterPro"/>
</dbReference>
<dbReference type="PANTHER" id="PTHR43711:SF1">
    <property type="entry name" value="HISTIDINE KINASE 1"/>
    <property type="match status" value="1"/>
</dbReference>
<dbReference type="CDD" id="cd00130">
    <property type="entry name" value="PAS"/>
    <property type="match status" value="1"/>
</dbReference>
<dbReference type="InterPro" id="IPR050736">
    <property type="entry name" value="Sensor_HK_Regulatory"/>
</dbReference>
<dbReference type="InterPro" id="IPR004358">
    <property type="entry name" value="Sig_transdc_His_kin-like_C"/>
</dbReference>
<dbReference type="Pfam" id="PF00072">
    <property type="entry name" value="Response_reg"/>
    <property type="match status" value="1"/>
</dbReference>
<dbReference type="SUPFAM" id="SSF55874">
    <property type="entry name" value="ATPase domain of HSP90 chaperone/DNA topoisomerase II/histidine kinase"/>
    <property type="match status" value="1"/>
</dbReference>
<dbReference type="Pfam" id="PF08448">
    <property type="entry name" value="PAS_4"/>
    <property type="match status" value="2"/>
</dbReference>
<feature type="domain" description="Histidine kinase" evidence="8">
    <location>
        <begin position="400"/>
        <end position="597"/>
    </location>
</feature>
<evidence type="ECO:0000256" key="7">
    <source>
        <dbReference type="PROSITE-ProRule" id="PRU00169"/>
    </source>
</evidence>
<dbReference type="Proteomes" id="UP001166304">
    <property type="component" value="Unassembled WGS sequence"/>
</dbReference>
<dbReference type="SUPFAM" id="SSF55785">
    <property type="entry name" value="PYP-like sensor domain (PAS domain)"/>
    <property type="match status" value="2"/>
</dbReference>
<dbReference type="InterPro" id="IPR000700">
    <property type="entry name" value="PAS-assoc_C"/>
</dbReference>
<proteinExistence type="predicted"/>
<feature type="domain" description="PAS" evidence="10">
    <location>
        <begin position="269"/>
        <end position="340"/>
    </location>
</feature>
<accession>A0AA41G1I5</accession>
<organism evidence="12 13">
    <name type="scientific">Haloarcula salina</name>
    <dbReference type="NCBI Taxonomy" id="1429914"/>
    <lineage>
        <taxon>Archaea</taxon>
        <taxon>Methanobacteriati</taxon>
        <taxon>Methanobacteriota</taxon>
        <taxon>Stenosarchaea group</taxon>
        <taxon>Halobacteria</taxon>
        <taxon>Halobacteriales</taxon>
        <taxon>Haloarculaceae</taxon>
        <taxon>Haloarcula</taxon>
    </lineage>
</organism>
<dbReference type="SUPFAM" id="SSF52172">
    <property type="entry name" value="CheY-like"/>
    <property type="match status" value="1"/>
</dbReference>
<dbReference type="RefSeq" id="WP_162413324.1">
    <property type="nucleotide sequence ID" value="NZ_JAHQXE010000003.1"/>
</dbReference>